<dbReference type="SUPFAM" id="SSF53474">
    <property type="entry name" value="alpha/beta-Hydrolases"/>
    <property type="match status" value="1"/>
</dbReference>
<gene>
    <name evidence="2" type="ORF">JOC95_002918</name>
</gene>
<keyword evidence="3" id="KW-1185">Reference proteome</keyword>
<dbReference type="InterPro" id="IPR029058">
    <property type="entry name" value="AB_hydrolase_fold"/>
</dbReference>
<dbReference type="RefSeq" id="WP_239582923.1">
    <property type="nucleotide sequence ID" value="NZ_JAFBED010000006.1"/>
</dbReference>
<dbReference type="PIRSF" id="PIRSF033634">
    <property type="entry name" value="UCP033634"/>
    <property type="match status" value="1"/>
</dbReference>
<organism evidence="2 3">
    <name type="scientific">Sutcliffiella tianshenii</name>
    <dbReference type="NCBI Taxonomy" id="1463404"/>
    <lineage>
        <taxon>Bacteria</taxon>
        <taxon>Bacillati</taxon>
        <taxon>Bacillota</taxon>
        <taxon>Bacilli</taxon>
        <taxon>Bacillales</taxon>
        <taxon>Bacillaceae</taxon>
        <taxon>Sutcliffiella</taxon>
    </lineage>
</organism>
<dbReference type="Pfam" id="PF20408">
    <property type="entry name" value="Abhydrolase_11"/>
    <property type="match status" value="1"/>
</dbReference>
<protein>
    <recommendedName>
        <fullName evidence="1">KANL3/Tex30 alpha/beta hydrolase-like domain-containing protein</fullName>
    </recommendedName>
</protein>
<name>A0ABS2P297_9BACI</name>
<comment type="caution">
    <text evidence="2">The sequence shown here is derived from an EMBL/GenBank/DDBJ whole genome shotgun (WGS) entry which is preliminary data.</text>
</comment>
<reference evidence="2 3" key="1">
    <citation type="submission" date="2021-01" db="EMBL/GenBank/DDBJ databases">
        <title>Genomic Encyclopedia of Type Strains, Phase IV (KMG-IV): sequencing the most valuable type-strain genomes for metagenomic binning, comparative biology and taxonomic classification.</title>
        <authorList>
            <person name="Goeker M."/>
        </authorList>
    </citation>
    <scope>NUCLEOTIDE SEQUENCE [LARGE SCALE GENOMIC DNA]</scope>
    <source>
        <strain evidence="2 3">DSM 25879</strain>
    </source>
</reference>
<evidence type="ECO:0000313" key="2">
    <source>
        <dbReference type="EMBL" id="MBM7621045.1"/>
    </source>
</evidence>
<dbReference type="InterPro" id="IPR046879">
    <property type="entry name" value="KANL3/Tex30_Abhydrolase"/>
</dbReference>
<proteinExistence type="predicted"/>
<dbReference type="InterPro" id="IPR017018">
    <property type="entry name" value="UCP033634"/>
</dbReference>
<evidence type="ECO:0000313" key="3">
    <source>
        <dbReference type="Proteomes" id="UP000737402"/>
    </source>
</evidence>
<dbReference type="Proteomes" id="UP000737402">
    <property type="component" value="Unassembled WGS sequence"/>
</dbReference>
<dbReference type="Gene3D" id="3.40.50.1820">
    <property type="entry name" value="alpha/beta hydrolase"/>
    <property type="match status" value="1"/>
</dbReference>
<dbReference type="EMBL" id="JAFBED010000006">
    <property type="protein sequence ID" value="MBM7621045.1"/>
    <property type="molecule type" value="Genomic_DNA"/>
</dbReference>
<feature type="domain" description="KANL3/Tex30 alpha/beta hydrolase-like" evidence="1">
    <location>
        <begin position="33"/>
        <end position="214"/>
    </location>
</feature>
<accession>A0ABS2P297</accession>
<evidence type="ECO:0000259" key="1">
    <source>
        <dbReference type="Pfam" id="PF20408"/>
    </source>
</evidence>
<sequence>MQIRTNSIQGYKGKTIPFTILSKDGGSRSLAIMLPGAGYGTQAPLFHYATGLFLKRGVDVLQVNYQYNDPFYDSFSMEEITKAIIHDVHEVMDQVISTDDYDHFFFVGKSLGTIAMSSELKRDNFLSAKAIWLTPLLQRKDVSDAMISCEHKSICMIGDADPCYKEDRFKEVNENPLFTTKLIPDADHALQYKDDVLGSIEVLKDVIESIEKWVDGI</sequence>